<reference evidence="6" key="1">
    <citation type="journal article" date="2019" name="Int. J. Syst. Evol. Microbiol.">
        <title>The Global Catalogue of Microorganisms (GCM) 10K type strain sequencing project: providing services to taxonomists for standard genome sequencing and annotation.</title>
        <authorList>
            <consortium name="The Broad Institute Genomics Platform"/>
            <consortium name="The Broad Institute Genome Sequencing Center for Infectious Disease"/>
            <person name="Wu L."/>
            <person name="Ma J."/>
        </authorList>
    </citation>
    <scope>NUCLEOTIDE SEQUENCE [LARGE SCALE GENOMIC DNA]</scope>
    <source>
        <strain evidence="6">JCM 18200</strain>
    </source>
</reference>
<feature type="domain" description="GFO/IDH/MocA-like oxidoreductase" evidence="4">
    <location>
        <begin position="150"/>
        <end position="249"/>
    </location>
</feature>
<dbReference type="InterPro" id="IPR000683">
    <property type="entry name" value="Gfo/Idh/MocA-like_OxRdtase_N"/>
</dbReference>
<protein>
    <submittedName>
        <fullName evidence="5">Gfo/Idh/MocA family oxidoreductase</fullName>
    </submittedName>
</protein>
<organism evidence="5 6">
    <name type="scientific">Olivibacter ginsenosidimutans</name>
    <dbReference type="NCBI Taxonomy" id="1176537"/>
    <lineage>
        <taxon>Bacteria</taxon>
        <taxon>Pseudomonadati</taxon>
        <taxon>Bacteroidota</taxon>
        <taxon>Sphingobacteriia</taxon>
        <taxon>Sphingobacteriales</taxon>
        <taxon>Sphingobacteriaceae</taxon>
        <taxon>Olivibacter</taxon>
    </lineage>
</organism>
<evidence type="ECO:0000313" key="5">
    <source>
        <dbReference type="EMBL" id="GAA4800614.1"/>
    </source>
</evidence>
<keyword evidence="2" id="KW-0560">Oxidoreductase</keyword>
<dbReference type="SUPFAM" id="SSF51735">
    <property type="entry name" value="NAD(P)-binding Rossmann-fold domains"/>
    <property type="match status" value="1"/>
</dbReference>
<dbReference type="Proteomes" id="UP001501411">
    <property type="component" value="Unassembled WGS sequence"/>
</dbReference>
<dbReference type="InterPro" id="IPR055170">
    <property type="entry name" value="GFO_IDH_MocA-like_dom"/>
</dbReference>
<dbReference type="EMBL" id="BAABIQ010000041">
    <property type="protein sequence ID" value="GAA4800614.1"/>
    <property type="molecule type" value="Genomic_DNA"/>
</dbReference>
<dbReference type="PANTHER" id="PTHR43708">
    <property type="entry name" value="CONSERVED EXPRESSED OXIDOREDUCTASE (EUROFUNG)"/>
    <property type="match status" value="1"/>
</dbReference>
<evidence type="ECO:0000256" key="1">
    <source>
        <dbReference type="ARBA" id="ARBA00010928"/>
    </source>
</evidence>
<name>A0ABP9BV98_9SPHI</name>
<keyword evidence="6" id="KW-1185">Reference proteome</keyword>
<dbReference type="PANTHER" id="PTHR43708:SF5">
    <property type="entry name" value="CONSERVED EXPRESSED OXIDOREDUCTASE (EUROFUNG)-RELATED"/>
    <property type="match status" value="1"/>
</dbReference>
<proteinExistence type="inferred from homology"/>
<dbReference type="InterPro" id="IPR051317">
    <property type="entry name" value="Gfo/Idh/MocA_oxidoreduct"/>
</dbReference>
<dbReference type="Gene3D" id="3.30.360.10">
    <property type="entry name" value="Dihydrodipicolinate Reductase, domain 2"/>
    <property type="match status" value="1"/>
</dbReference>
<dbReference type="Pfam" id="PF01408">
    <property type="entry name" value="GFO_IDH_MocA"/>
    <property type="match status" value="1"/>
</dbReference>
<evidence type="ECO:0000259" key="4">
    <source>
        <dbReference type="Pfam" id="PF22725"/>
    </source>
</evidence>
<feature type="domain" description="Gfo/Idh/MocA-like oxidoreductase N-terminal" evidence="3">
    <location>
        <begin position="23"/>
        <end position="140"/>
    </location>
</feature>
<dbReference type="Pfam" id="PF22725">
    <property type="entry name" value="GFO_IDH_MocA_C3"/>
    <property type="match status" value="1"/>
</dbReference>
<dbReference type="InterPro" id="IPR036291">
    <property type="entry name" value="NAD(P)-bd_dom_sf"/>
</dbReference>
<comment type="similarity">
    <text evidence="1">Belongs to the Gfo/Idh/MocA family.</text>
</comment>
<accession>A0ABP9BV98</accession>
<comment type="caution">
    <text evidence="5">The sequence shown here is derived from an EMBL/GenBank/DDBJ whole genome shotgun (WGS) entry which is preliminary data.</text>
</comment>
<evidence type="ECO:0000313" key="6">
    <source>
        <dbReference type="Proteomes" id="UP001501411"/>
    </source>
</evidence>
<dbReference type="RefSeq" id="WP_345233045.1">
    <property type="nucleotide sequence ID" value="NZ_BAABIQ010000041.1"/>
</dbReference>
<evidence type="ECO:0000256" key="2">
    <source>
        <dbReference type="ARBA" id="ARBA00023002"/>
    </source>
</evidence>
<dbReference type="SUPFAM" id="SSF55347">
    <property type="entry name" value="Glyceraldehyde-3-phosphate dehydrogenase-like, C-terminal domain"/>
    <property type="match status" value="1"/>
</dbReference>
<sequence>MSMPMNPYTLSADFQLPINPRPIVLIGAGSIVEEAHLPAYQKAQWSVLGIYDMQAEKAQRMASLYAIPHVYDSLETLIHRSPVGVIFDIAVPASQIIPILQALPVGANVMMQKPMGETLKQAKEILHICTSKKFTASVNFQMKLIPSIIAAKNLIDQGAIGTLHDMEIRMNIYHPWELWEFLFGIPRMEILYHSIHYMDMIKFFLGMPKQIYAKTFQHPKQMQLASTRSVIIFDYDQPIRAFINTNHGHDFGLEQQDSFVKWEGTSGAIKATLGKNINFPKGEADHFAYFLSEHSAGWVEADIPGAWYPDAFIATMADLQHAIANPAAAHITSVKHAYNTMRLVEAAYLSSDGGGTSIPD</sequence>
<gene>
    <name evidence="5" type="ORF">GCM10023231_31750</name>
</gene>
<dbReference type="Gene3D" id="3.40.50.720">
    <property type="entry name" value="NAD(P)-binding Rossmann-like Domain"/>
    <property type="match status" value="1"/>
</dbReference>
<evidence type="ECO:0000259" key="3">
    <source>
        <dbReference type="Pfam" id="PF01408"/>
    </source>
</evidence>